<comment type="similarity">
    <text evidence="6">Belongs to the UPF0758 family.</text>
</comment>
<dbReference type="PATRIC" id="fig|1619091.4.peg.232"/>
<keyword evidence="4" id="KW-0862">Zinc</keyword>
<dbReference type="InterPro" id="IPR025657">
    <property type="entry name" value="RadC_JAB"/>
</dbReference>
<dbReference type="GO" id="GO:0008237">
    <property type="term" value="F:metallopeptidase activity"/>
    <property type="evidence" value="ECO:0007669"/>
    <property type="project" value="UniProtKB-KW"/>
</dbReference>
<dbReference type="NCBIfam" id="NF000642">
    <property type="entry name" value="PRK00024.1"/>
    <property type="match status" value="1"/>
</dbReference>
<dbReference type="GO" id="GO:0046872">
    <property type="term" value="F:metal ion binding"/>
    <property type="evidence" value="ECO:0007669"/>
    <property type="project" value="UniProtKB-KW"/>
</dbReference>
<reference evidence="8 9" key="1">
    <citation type="journal article" date="2015" name="Nature">
        <title>rRNA introns, odd ribosomes, and small enigmatic genomes across a large radiation of phyla.</title>
        <authorList>
            <person name="Brown C.T."/>
            <person name="Hug L.A."/>
            <person name="Thomas B.C."/>
            <person name="Sharon I."/>
            <person name="Castelle C.J."/>
            <person name="Singh A."/>
            <person name="Wilkins M.J."/>
            <person name="Williams K.H."/>
            <person name="Banfield J.F."/>
        </authorList>
    </citation>
    <scope>NUCLEOTIDE SEQUENCE [LARGE SCALE GENOMIC DNA]</scope>
</reference>
<dbReference type="InterPro" id="IPR020891">
    <property type="entry name" value="UPF0758_CS"/>
</dbReference>
<protein>
    <submittedName>
        <fullName evidence="8">Repair protein RadC protein</fullName>
    </submittedName>
</protein>
<comment type="caution">
    <text evidence="8">The sequence shown here is derived from an EMBL/GenBank/DDBJ whole genome shotgun (WGS) entry which is preliminary data.</text>
</comment>
<dbReference type="PROSITE" id="PS50249">
    <property type="entry name" value="MPN"/>
    <property type="match status" value="1"/>
</dbReference>
<name>A0A0G0HI31_9BACT</name>
<gene>
    <name evidence="8" type="ORF">US24_C0017G0001</name>
</gene>
<dbReference type="InterPro" id="IPR001405">
    <property type="entry name" value="UPF0758"/>
</dbReference>
<evidence type="ECO:0000256" key="3">
    <source>
        <dbReference type="ARBA" id="ARBA00022801"/>
    </source>
</evidence>
<dbReference type="Pfam" id="PF04002">
    <property type="entry name" value="RadC"/>
    <property type="match status" value="1"/>
</dbReference>
<dbReference type="NCBIfam" id="TIGR00608">
    <property type="entry name" value="radc"/>
    <property type="match status" value="1"/>
</dbReference>
<evidence type="ECO:0000313" key="8">
    <source>
        <dbReference type="EMBL" id="KKQ11719.1"/>
    </source>
</evidence>
<dbReference type="GO" id="GO:0006508">
    <property type="term" value="P:proteolysis"/>
    <property type="evidence" value="ECO:0007669"/>
    <property type="project" value="UniProtKB-KW"/>
</dbReference>
<dbReference type="Pfam" id="PF20582">
    <property type="entry name" value="UPF0758_N"/>
    <property type="match status" value="1"/>
</dbReference>
<dbReference type="PANTHER" id="PTHR30471">
    <property type="entry name" value="DNA REPAIR PROTEIN RADC"/>
    <property type="match status" value="1"/>
</dbReference>
<proteinExistence type="inferred from homology"/>
<evidence type="ECO:0000256" key="4">
    <source>
        <dbReference type="ARBA" id="ARBA00022833"/>
    </source>
</evidence>
<accession>A0A0G0HI31</accession>
<dbReference type="EMBL" id="LBSF01000017">
    <property type="protein sequence ID" value="KKQ11719.1"/>
    <property type="molecule type" value="Genomic_DNA"/>
</dbReference>
<keyword evidence="5" id="KW-0482">Metalloprotease</keyword>
<dbReference type="AlphaFoldDB" id="A0A0G0HI31"/>
<keyword evidence="2" id="KW-0479">Metal-binding</keyword>
<keyword evidence="3" id="KW-0378">Hydrolase</keyword>
<sequence length="210" mass="23160">MLPREKYLERGIDSLSDMELIAIIIGSGIKGHDFMSVSRSVVYRIRKSIKKNGYVDIKDIVDILGIGLATAMKILSGIELGRRLYDLGSREKTTVSNSQEAYYLLKGMGSKKQEYIVGLFLNSRFELLEQRTLAIGTVDGAGLLPRDVIIPALELNASSVILAHNHPSGDPLPSDEDFAVTQRVGKALDLVGMKLLDHMVIGRESWKSIC</sequence>
<evidence type="ECO:0000256" key="1">
    <source>
        <dbReference type="ARBA" id="ARBA00022670"/>
    </source>
</evidence>
<dbReference type="InterPro" id="IPR046778">
    <property type="entry name" value="UPF0758_N"/>
</dbReference>
<evidence type="ECO:0000259" key="7">
    <source>
        <dbReference type="PROSITE" id="PS50249"/>
    </source>
</evidence>
<evidence type="ECO:0000256" key="6">
    <source>
        <dbReference type="RuleBase" id="RU003797"/>
    </source>
</evidence>
<evidence type="ECO:0000313" key="9">
    <source>
        <dbReference type="Proteomes" id="UP000034075"/>
    </source>
</evidence>
<dbReference type="InterPro" id="IPR037518">
    <property type="entry name" value="MPN"/>
</dbReference>
<dbReference type="PANTHER" id="PTHR30471:SF3">
    <property type="entry name" value="UPF0758 PROTEIN YEES-RELATED"/>
    <property type="match status" value="1"/>
</dbReference>
<dbReference type="Gene3D" id="3.40.140.10">
    <property type="entry name" value="Cytidine Deaminase, domain 2"/>
    <property type="match status" value="1"/>
</dbReference>
<evidence type="ECO:0000256" key="2">
    <source>
        <dbReference type="ARBA" id="ARBA00022723"/>
    </source>
</evidence>
<feature type="domain" description="MPN" evidence="7">
    <location>
        <begin position="93"/>
        <end position="210"/>
    </location>
</feature>
<keyword evidence="1" id="KW-0645">Protease</keyword>
<evidence type="ECO:0000256" key="5">
    <source>
        <dbReference type="ARBA" id="ARBA00023049"/>
    </source>
</evidence>
<dbReference type="PROSITE" id="PS01302">
    <property type="entry name" value="UPF0758"/>
    <property type="match status" value="1"/>
</dbReference>
<organism evidence="8 9">
    <name type="scientific">candidate division WS6 bacterium GW2011_GWC2_36_7</name>
    <dbReference type="NCBI Taxonomy" id="1619091"/>
    <lineage>
        <taxon>Bacteria</taxon>
        <taxon>Candidatus Dojkabacteria</taxon>
    </lineage>
</organism>
<dbReference type="CDD" id="cd08071">
    <property type="entry name" value="MPN_DUF2466"/>
    <property type="match status" value="1"/>
</dbReference>
<dbReference type="Proteomes" id="UP000034075">
    <property type="component" value="Unassembled WGS sequence"/>
</dbReference>